<organism evidence="1 2">
    <name type="scientific">Imhoffiella purpurea</name>
    <dbReference type="NCBI Taxonomy" id="1249627"/>
    <lineage>
        <taxon>Bacteria</taxon>
        <taxon>Pseudomonadati</taxon>
        <taxon>Pseudomonadota</taxon>
        <taxon>Gammaproteobacteria</taxon>
        <taxon>Chromatiales</taxon>
        <taxon>Chromatiaceae</taxon>
        <taxon>Imhoffiella</taxon>
    </lineage>
</organism>
<evidence type="ECO:0000313" key="1">
    <source>
        <dbReference type="EMBL" id="EXJ10558.1"/>
    </source>
</evidence>
<accession>W9UTJ8</accession>
<dbReference type="AlphaFoldDB" id="W9UTJ8"/>
<dbReference type="STRING" id="1249627.D779_0457"/>
<name>W9UTJ8_9GAMM</name>
<evidence type="ECO:0000313" key="2">
    <source>
        <dbReference type="Proteomes" id="UP000019460"/>
    </source>
</evidence>
<dbReference type="InterPro" id="IPR011518">
    <property type="entry name" value="Transposase_36"/>
</dbReference>
<protein>
    <submittedName>
        <fullName evidence="1">Transposase</fullName>
    </submittedName>
</protein>
<dbReference type="Pfam" id="PF07592">
    <property type="entry name" value="DDE_Tnp_ISAZ013"/>
    <property type="match status" value="1"/>
</dbReference>
<gene>
    <name evidence="1" type="ORF">D779_0457</name>
</gene>
<reference evidence="1 2" key="1">
    <citation type="submission" date="2012-11" db="EMBL/GenBank/DDBJ databases">
        <title>Genome assembly of Thiorhodococcus sp. AK35.</title>
        <authorList>
            <person name="Nupur N."/>
            <person name="Khatri I."/>
            <person name="Subramanian S."/>
            <person name="Pinnaka A."/>
        </authorList>
    </citation>
    <scope>NUCLEOTIDE SEQUENCE [LARGE SCALE GENOMIC DNA]</scope>
    <source>
        <strain evidence="1 2">AK35</strain>
    </source>
</reference>
<proteinExistence type="predicted"/>
<dbReference type="eggNOG" id="COG3335">
    <property type="taxonomic scope" value="Bacteria"/>
</dbReference>
<comment type="caution">
    <text evidence="1">The sequence shown here is derived from an EMBL/GenBank/DDBJ whole genome shotgun (WGS) entry which is preliminary data.</text>
</comment>
<keyword evidence="2" id="KW-1185">Reference proteome</keyword>
<sequence length="139" mass="15646">MYRPGRCYSSAPQPVYDHDFPHLATGRLIPHGVYDLHRNEGFITLGTSRETSAFVCDAIALAWERHFAKRYPRAREILVLFDAGGANAARSLRFKEDLIALSQRLGLRLRIAHYPPSQYSTKRIAPPANTARASCHVGR</sequence>
<dbReference type="EMBL" id="AONC01000128">
    <property type="protein sequence ID" value="EXJ10558.1"/>
    <property type="molecule type" value="Genomic_DNA"/>
</dbReference>
<dbReference type="Proteomes" id="UP000019460">
    <property type="component" value="Unassembled WGS sequence"/>
</dbReference>